<dbReference type="EC" id="2.1.1.195" evidence="5"/>
<dbReference type="HAMAP" id="MF_00787">
    <property type="entry name" value="CbiD"/>
    <property type="match status" value="1"/>
</dbReference>
<keyword evidence="2 5" id="KW-0489">Methyltransferase</keyword>
<dbReference type="Pfam" id="PF01888">
    <property type="entry name" value="CbiD"/>
    <property type="match status" value="1"/>
</dbReference>
<gene>
    <name evidence="5 6" type="primary">cbiD</name>
    <name evidence="6" type="ORF">ENT99_00400</name>
</gene>
<dbReference type="NCBIfam" id="TIGR00312">
    <property type="entry name" value="cbiD"/>
    <property type="match status" value="1"/>
</dbReference>
<proteinExistence type="inferred from homology"/>
<dbReference type="Gene3D" id="3.30.2110.10">
    <property type="entry name" value="CbiD-like"/>
    <property type="match status" value="1"/>
</dbReference>
<accession>A0A832AQH2</accession>
<evidence type="ECO:0000256" key="1">
    <source>
        <dbReference type="ARBA" id="ARBA00022573"/>
    </source>
</evidence>
<dbReference type="GO" id="GO:0019251">
    <property type="term" value="P:anaerobic cobalamin biosynthetic process"/>
    <property type="evidence" value="ECO:0007669"/>
    <property type="project" value="UniProtKB-UniRule"/>
</dbReference>
<evidence type="ECO:0000256" key="4">
    <source>
        <dbReference type="ARBA" id="ARBA00022691"/>
    </source>
</evidence>
<reference evidence="6" key="1">
    <citation type="journal article" date="2020" name="mSystems">
        <title>Genome- and Community-Level Interaction Insights into Carbon Utilization and Element Cycling Functions of Hydrothermarchaeota in Hydrothermal Sediment.</title>
        <authorList>
            <person name="Zhou Z."/>
            <person name="Liu Y."/>
            <person name="Xu W."/>
            <person name="Pan J."/>
            <person name="Luo Z.H."/>
            <person name="Li M."/>
        </authorList>
    </citation>
    <scope>NUCLEOTIDE SEQUENCE</scope>
    <source>
        <strain evidence="6">SpSt-629</strain>
    </source>
</reference>
<dbReference type="GO" id="GO:0008168">
    <property type="term" value="F:methyltransferase activity"/>
    <property type="evidence" value="ECO:0007669"/>
    <property type="project" value="UniProtKB-UniRule"/>
</dbReference>
<keyword evidence="3 5" id="KW-0808">Transferase</keyword>
<comment type="pathway">
    <text evidence="5">Cofactor biosynthesis; adenosylcobalamin biosynthesis; cob(II)yrinate a,c-diamide from sirohydrochlorin (anaerobic route): step 6/10.</text>
</comment>
<keyword evidence="1 5" id="KW-0169">Cobalamin biosynthesis</keyword>
<dbReference type="SUPFAM" id="SSF111342">
    <property type="entry name" value="CbiD-like"/>
    <property type="match status" value="1"/>
</dbReference>
<comment type="caution">
    <text evidence="6">The sequence shown here is derived from an EMBL/GenBank/DDBJ whole genome shotgun (WGS) entry which is preliminary data.</text>
</comment>
<dbReference type="AlphaFoldDB" id="A0A832AQH2"/>
<dbReference type="UniPathway" id="UPA00148">
    <property type="reaction ID" value="UER00227"/>
</dbReference>
<evidence type="ECO:0000256" key="3">
    <source>
        <dbReference type="ARBA" id="ARBA00022679"/>
    </source>
</evidence>
<name>A0A832AQH2_9CREN</name>
<dbReference type="GO" id="GO:0032259">
    <property type="term" value="P:methylation"/>
    <property type="evidence" value="ECO:0007669"/>
    <property type="project" value="UniProtKB-KW"/>
</dbReference>
<comment type="function">
    <text evidence="5">Catalyzes the methylation of C-1 in cobalt-precorrin-5B to form cobalt-precorrin-6A.</text>
</comment>
<comment type="similarity">
    <text evidence="5">Belongs to the CbiD family.</text>
</comment>
<comment type="catalytic activity">
    <reaction evidence="5">
        <text>Co-precorrin-5B + S-adenosyl-L-methionine = Co-precorrin-6A + S-adenosyl-L-homocysteine</text>
        <dbReference type="Rhea" id="RHEA:26285"/>
        <dbReference type="ChEBI" id="CHEBI:57856"/>
        <dbReference type="ChEBI" id="CHEBI:59789"/>
        <dbReference type="ChEBI" id="CHEBI:60063"/>
        <dbReference type="ChEBI" id="CHEBI:60064"/>
        <dbReference type="EC" id="2.1.1.195"/>
    </reaction>
</comment>
<dbReference type="PANTHER" id="PTHR35863:SF1">
    <property type="entry name" value="COBALT-PRECORRIN-5B C(1)-METHYLTRANSFERASE"/>
    <property type="match status" value="1"/>
</dbReference>
<dbReference type="EMBL" id="DTAU01000011">
    <property type="protein sequence ID" value="HFQ78149.1"/>
    <property type="molecule type" value="Genomic_DNA"/>
</dbReference>
<organism evidence="6">
    <name type="scientific">Ignisphaera aggregans</name>
    <dbReference type="NCBI Taxonomy" id="334771"/>
    <lineage>
        <taxon>Archaea</taxon>
        <taxon>Thermoproteota</taxon>
        <taxon>Thermoprotei</taxon>
        <taxon>Desulfurococcales</taxon>
        <taxon>Desulfurococcaceae</taxon>
        <taxon>Ignisphaera</taxon>
    </lineage>
</organism>
<evidence type="ECO:0000256" key="5">
    <source>
        <dbReference type="HAMAP-Rule" id="MF_00787"/>
    </source>
</evidence>
<protein>
    <recommendedName>
        <fullName evidence="5">Cobalt-precorrin-5B C(1)-methyltransferase</fullName>
        <ecNumber evidence="5">2.1.1.195</ecNumber>
    </recommendedName>
    <alternativeName>
        <fullName evidence="5">Cobalt-precorrin-6A synthase</fullName>
    </alternativeName>
</protein>
<keyword evidence="4 5" id="KW-0949">S-adenosyl-L-methionine</keyword>
<dbReference type="PANTHER" id="PTHR35863">
    <property type="entry name" value="COBALT-PRECORRIN-5B C(1)-METHYLTRANSFERASE"/>
    <property type="match status" value="1"/>
</dbReference>
<dbReference type="InterPro" id="IPR002748">
    <property type="entry name" value="CbiD"/>
</dbReference>
<evidence type="ECO:0000313" key="6">
    <source>
        <dbReference type="EMBL" id="HFQ78149.1"/>
    </source>
</evidence>
<evidence type="ECO:0000256" key="2">
    <source>
        <dbReference type="ARBA" id="ARBA00022603"/>
    </source>
</evidence>
<sequence length="351" mass="37004">MSIVQFFKRFGITTGAAAAAAAKAATVFLLHRVKPSSVTIPTPVGLRLEIPVEQIFVYGDSVCASVRKFSGDNVDVLDGISIVVCVKQRKDDIVNVVGGRGVGIVARSGLQIPVGESAISPTARSMIIEAIREVAKGIGLDVVIEVPNGEEIAKKTLNESLGIVDGISILGTTGIEWPVSAEDDVHRISLEISIVRSRSTVIVLATGNRTFDYASQIYSPEIIVKVGDSVGFAVSEASKAGFSRIVVAIQPSKVLKLSVGIMNTSSRVGDARIEALTHACVAVGLDIDVVKRVSAASSVREALDTIGSSASLVFSYVARKALNHLRRLCSNSTIEILVFSYDGGILARAET</sequence>
<dbReference type="PIRSF" id="PIRSF026782">
    <property type="entry name" value="CbiD"/>
    <property type="match status" value="1"/>
</dbReference>
<dbReference type="InterPro" id="IPR036074">
    <property type="entry name" value="CbiD_sf"/>
</dbReference>